<dbReference type="FunFam" id="1.20.58.340:FF:000001">
    <property type="entry name" value="Magnesium transport protein CorA"/>
    <property type="match status" value="1"/>
</dbReference>
<dbReference type="Gene3D" id="1.20.58.340">
    <property type="entry name" value="Magnesium transport protein CorA, transmembrane region"/>
    <property type="match status" value="2"/>
</dbReference>
<evidence type="ECO:0000256" key="2">
    <source>
        <dbReference type="ARBA" id="ARBA00009765"/>
    </source>
</evidence>
<keyword evidence="7 13" id="KW-0812">Transmembrane</keyword>
<keyword evidence="8" id="KW-0460">Magnesium</keyword>
<evidence type="ECO:0000256" key="4">
    <source>
        <dbReference type="ARBA" id="ARBA00022448"/>
    </source>
</evidence>
<dbReference type="Gene3D" id="3.30.460.20">
    <property type="entry name" value="CorA soluble domain-like"/>
    <property type="match status" value="1"/>
</dbReference>
<comment type="catalytic activity">
    <reaction evidence="12">
        <text>Mg(2+)(in) = Mg(2+)(out)</text>
        <dbReference type="Rhea" id="RHEA:29827"/>
        <dbReference type="ChEBI" id="CHEBI:18420"/>
    </reaction>
</comment>
<keyword evidence="4" id="KW-0813">Transport</keyword>
<evidence type="ECO:0000256" key="8">
    <source>
        <dbReference type="ARBA" id="ARBA00022842"/>
    </source>
</evidence>
<comment type="similarity">
    <text evidence="2">Belongs to the CorA metal ion transporter (MIT) (TC 1.A.35) family.</text>
</comment>
<reference evidence="14" key="1">
    <citation type="journal article" date="2014" name="Int. J. Syst. Evol. Microbiol.">
        <title>Complete genome sequence of Corynebacterium casei LMG S-19264T (=DSM 44701T), isolated from a smear-ripened cheese.</title>
        <authorList>
            <consortium name="US DOE Joint Genome Institute (JGI-PGF)"/>
            <person name="Walter F."/>
            <person name="Albersmeier A."/>
            <person name="Kalinowski J."/>
            <person name="Ruckert C."/>
        </authorList>
    </citation>
    <scope>NUCLEOTIDE SEQUENCE</scope>
    <source>
        <strain evidence="14">KCTC 32437</strain>
    </source>
</reference>
<dbReference type="AlphaFoldDB" id="A0A918SDZ1"/>
<keyword evidence="6" id="KW-0997">Cell inner membrane</keyword>
<dbReference type="SUPFAM" id="SSF144083">
    <property type="entry name" value="Magnesium transport protein CorA, transmembrane region"/>
    <property type="match status" value="1"/>
</dbReference>
<keyword evidence="5" id="KW-1003">Cell membrane</keyword>
<evidence type="ECO:0000256" key="7">
    <source>
        <dbReference type="ARBA" id="ARBA00022692"/>
    </source>
</evidence>
<evidence type="ECO:0000256" key="12">
    <source>
        <dbReference type="ARBA" id="ARBA00034269"/>
    </source>
</evidence>
<evidence type="ECO:0000256" key="1">
    <source>
        <dbReference type="ARBA" id="ARBA00004429"/>
    </source>
</evidence>
<comment type="caution">
    <text evidence="14">The sequence shown here is derived from an EMBL/GenBank/DDBJ whole genome shotgun (WGS) entry which is preliminary data.</text>
</comment>
<dbReference type="InterPro" id="IPR002523">
    <property type="entry name" value="MgTranspt_CorA/ZnTranspt_ZntB"/>
</dbReference>
<evidence type="ECO:0000256" key="13">
    <source>
        <dbReference type="SAM" id="Phobius"/>
    </source>
</evidence>
<dbReference type="EMBL" id="BMZE01000004">
    <property type="protein sequence ID" value="GHA36661.1"/>
    <property type="molecule type" value="Genomic_DNA"/>
</dbReference>
<comment type="subcellular location">
    <subcellularLocation>
        <location evidence="1">Cell inner membrane</location>
        <topology evidence="1">Multi-pass membrane protein</topology>
    </subcellularLocation>
</comment>
<evidence type="ECO:0000256" key="5">
    <source>
        <dbReference type="ARBA" id="ARBA00022475"/>
    </source>
</evidence>
<evidence type="ECO:0000256" key="10">
    <source>
        <dbReference type="ARBA" id="ARBA00023065"/>
    </source>
</evidence>
<name>A0A918SDZ1_9HYPH</name>
<dbReference type="PANTHER" id="PTHR47685:SF1">
    <property type="entry name" value="MAGNESIUM TRANSPORT PROTEIN CORA"/>
    <property type="match status" value="1"/>
</dbReference>
<protein>
    <recommendedName>
        <fullName evidence="3">Magnesium transport protein CorA</fullName>
    </recommendedName>
</protein>
<reference evidence="14" key="2">
    <citation type="submission" date="2020-09" db="EMBL/GenBank/DDBJ databases">
        <authorList>
            <person name="Sun Q."/>
            <person name="Kim S."/>
        </authorList>
    </citation>
    <scope>NUCLEOTIDE SEQUENCE</scope>
    <source>
        <strain evidence="14">KCTC 32437</strain>
    </source>
</reference>
<dbReference type="GO" id="GO:0015099">
    <property type="term" value="F:nickel cation transmembrane transporter activity"/>
    <property type="evidence" value="ECO:0007669"/>
    <property type="project" value="TreeGrafter"/>
</dbReference>
<dbReference type="CDD" id="cd12837">
    <property type="entry name" value="EcCorA-like_u1"/>
    <property type="match status" value="1"/>
</dbReference>
<gene>
    <name evidence="14" type="primary">corA1</name>
    <name evidence="14" type="ORF">GCM10007989_35980</name>
</gene>
<evidence type="ECO:0000313" key="15">
    <source>
        <dbReference type="Proteomes" id="UP000646579"/>
    </source>
</evidence>
<dbReference type="InterPro" id="IPR045863">
    <property type="entry name" value="CorA_TM1_TM2"/>
</dbReference>
<dbReference type="GO" id="GO:0015087">
    <property type="term" value="F:cobalt ion transmembrane transporter activity"/>
    <property type="evidence" value="ECO:0007669"/>
    <property type="project" value="TreeGrafter"/>
</dbReference>
<keyword evidence="9 13" id="KW-1133">Transmembrane helix</keyword>
<dbReference type="InterPro" id="IPR045861">
    <property type="entry name" value="CorA_cytoplasmic_dom"/>
</dbReference>
<sequence>MLHVYACHNETLRQVEPDHQEPAIVWYDLLSPTPEEDRAVEQAAGIAIPSRDEMEEIELSSRLYQEEGAVFMTLTALAQLDTDEPLKTPVTFILTSRALVTVRYADPRPFEAYCLRAARGNAGACNSGEAVMMGLIEAMSDRIADALEKASNDVDKLSREVFRKTSNNARRNTRNLQSVIEQIGRRSETLTMIQEALVSMGRLVAYHGALERAANGSKSSIRQMAKLIQRDAASLNEYAESLSDRLTFLLDATLGLINLEQNGIIKIFSVAAVVFLPPTLVASIYGMNFEHMPELGWQFGYPWAIGLMVLSAVLPYLFFKRKGWL</sequence>
<dbReference type="Proteomes" id="UP000646579">
    <property type="component" value="Unassembled WGS sequence"/>
</dbReference>
<evidence type="ECO:0000256" key="11">
    <source>
        <dbReference type="ARBA" id="ARBA00023136"/>
    </source>
</evidence>
<dbReference type="Pfam" id="PF01544">
    <property type="entry name" value="CorA"/>
    <property type="match status" value="1"/>
</dbReference>
<feature type="transmembrane region" description="Helical" evidence="13">
    <location>
        <begin position="299"/>
        <end position="319"/>
    </location>
</feature>
<dbReference type="GO" id="GO:0005886">
    <property type="term" value="C:plasma membrane"/>
    <property type="evidence" value="ECO:0007669"/>
    <property type="project" value="UniProtKB-SubCell"/>
</dbReference>
<keyword evidence="11 13" id="KW-0472">Membrane</keyword>
<dbReference type="PANTHER" id="PTHR47685">
    <property type="entry name" value="MAGNESIUM TRANSPORT PROTEIN CORA"/>
    <property type="match status" value="1"/>
</dbReference>
<proteinExistence type="inferred from homology"/>
<organism evidence="14 15">
    <name type="scientific">Devosia pacifica</name>
    <dbReference type="NCBI Taxonomy" id="1335967"/>
    <lineage>
        <taxon>Bacteria</taxon>
        <taxon>Pseudomonadati</taxon>
        <taxon>Pseudomonadota</taxon>
        <taxon>Alphaproteobacteria</taxon>
        <taxon>Hyphomicrobiales</taxon>
        <taxon>Devosiaceae</taxon>
        <taxon>Devosia</taxon>
    </lineage>
</organism>
<evidence type="ECO:0000256" key="9">
    <source>
        <dbReference type="ARBA" id="ARBA00022989"/>
    </source>
</evidence>
<dbReference type="InterPro" id="IPR050829">
    <property type="entry name" value="CorA_MIT"/>
</dbReference>
<dbReference type="GO" id="GO:0015095">
    <property type="term" value="F:magnesium ion transmembrane transporter activity"/>
    <property type="evidence" value="ECO:0007669"/>
    <property type="project" value="TreeGrafter"/>
</dbReference>
<feature type="transmembrane region" description="Helical" evidence="13">
    <location>
        <begin position="267"/>
        <end position="287"/>
    </location>
</feature>
<keyword evidence="10" id="KW-0406">Ion transport</keyword>
<evidence type="ECO:0000313" key="14">
    <source>
        <dbReference type="EMBL" id="GHA36661.1"/>
    </source>
</evidence>
<keyword evidence="15" id="KW-1185">Reference proteome</keyword>
<accession>A0A918SDZ1</accession>
<evidence type="ECO:0000256" key="3">
    <source>
        <dbReference type="ARBA" id="ARBA00019439"/>
    </source>
</evidence>
<dbReference type="SUPFAM" id="SSF143865">
    <property type="entry name" value="CorA soluble domain-like"/>
    <property type="match status" value="1"/>
</dbReference>
<dbReference type="RefSeq" id="WP_189427174.1">
    <property type="nucleotide sequence ID" value="NZ_BMZE01000004.1"/>
</dbReference>
<evidence type="ECO:0000256" key="6">
    <source>
        <dbReference type="ARBA" id="ARBA00022519"/>
    </source>
</evidence>